<dbReference type="Pfam" id="PF07242">
    <property type="entry name" value="DUF1430"/>
    <property type="match status" value="1"/>
</dbReference>
<feature type="transmembrane region" description="Helical" evidence="1">
    <location>
        <begin position="233"/>
        <end position="258"/>
    </location>
</feature>
<sequence>MKKAFVLLSTLIAAMFFIWELVQRSDEFLFDMTNNVILEEGSKSITKEKFDQSLNNLALKHHSLVVNRIVVPKKNNQSFVYQKFGNGELTKGFKEATEAEQKATSVISQYRIISGGLTDAQLADHFTKLGYKAKILPKRGMFLTAASFLFSNSLLLSLLVFILTFAALTIILRIKDLRSAGIRLISGESIWSIMSADVKSDALFITASFLIGNGLGLIVFLMKGLLHLPIWRILLGALMIYDGMLLLISFLLSFIYLVGLRKKDLISIIKGKLPVGRLIGMMLFCQLLAVIIVGYGVSMVPVYYSEMQEMKRAADEWDRLDSRVNLMTGLASGSHEQKTMENDVEKWYQLLDDAINNHDAIVVENNFQIYVGHFEHPRGITIDSYDPEGNTLYVTPNYLKFANIKLDSQTQNKINHLKLGEFGLVLPEKLKSDTRKYQQMYEKNFASMTDKTVKSSSIISYVDNQKERFIFNNIGIKPQQFLKDPIIVVVTPRSTGNNFNSKIFWRNLSASYTFFKGYDQTKNLLKKYHLYDQIAEITNSQQSYERQIQFFRNQTITFFVNSILAIITSAILFNSMNLLYFEEFRKDIFIKRISGMKFFELHRNYLIIQFVILIIGLGISLFGTQNIVTNVLTLAIFGANLFISLTNQIKKEDEFSVTVLKGM</sequence>
<evidence type="ECO:0000256" key="1">
    <source>
        <dbReference type="SAM" id="Phobius"/>
    </source>
</evidence>
<feature type="transmembrane region" description="Helical" evidence="1">
    <location>
        <begin position="558"/>
        <end position="581"/>
    </location>
</feature>
<feature type="transmembrane region" description="Helical" evidence="1">
    <location>
        <begin position="278"/>
        <end position="304"/>
    </location>
</feature>
<feature type="transmembrane region" description="Helical" evidence="1">
    <location>
        <begin position="154"/>
        <end position="174"/>
    </location>
</feature>
<dbReference type="KEGG" id="xak:KIMC2_01690"/>
<keyword evidence="3" id="KW-1185">Reference proteome</keyword>
<organism evidence="2 3">
    <name type="scientific">Xylocopilactobacillus apis</name>
    <dbReference type="NCBI Taxonomy" id="2932183"/>
    <lineage>
        <taxon>Bacteria</taxon>
        <taxon>Bacillati</taxon>
        <taxon>Bacillota</taxon>
        <taxon>Bacilli</taxon>
        <taxon>Lactobacillales</taxon>
        <taxon>Lactobacillaceae</taxon>
        <taxon>Xylocopilactobacillus</taxon>
    </lineage>
</organism>
<protein>
    <recommendedName>
        <fullName evidence="4">Bacteriocin-associated integral membrane protein</fullName>
    </recommendedName>
</protein>
<keyword evidence="1" id="KW-0812">Transmembrane</keyword>
<dbReference type="RefSeq" id="WP_317697080.1">
    <property type="nucleotide sequence ID" value="NZ_AP026801.1"/>
</dbReference>
<accession>A0AAU9D441</accession>
<dbReference type="EMBL" id="AP026801">
    <property type="protein sequence ID" value="BDR55607.1"/>
    <property type="molecule type" value="Genomic_DNA"/>
</dbReference>
<feature type="transmembrane region" description="Helical" evidence="1">
    <location>
        <begin position="202"/>
        <end position="221"/>
    </location>
</feature>
<dbReference type="AlphaFoldDB" id="A0AAU9D441"/>
<reference evidence="2 3" key="1">
    <citation type="journal article" date="2023" name="Microbiol. Spectr.">
        <title>Symbiosis of Carpenter Bees with Uncharacterized Lactic Acid Bacteria Showing NAD Auxotrophy.</title>
        <authorList>
            <person name="Kawasaki S."/>
            <person name="Ozawa K."/>
            <person name="Mori T."/>
            <person name="Yamamoto A."/>
            <person name="Ito M."/>
            <person name="Ohkuma M."/>
            <person name="Sakamoto M."/>
            <person name="Matsutani M."/>
        </authorList>
    </citation>
    <scope>NUCLEOTIDE SEQUENCE [LARGE SCALE GENOMIC DNA]</scope>
    <source>
        <strain evidence="2 3">KimC2</strain>
    </source>
</reference>
<feature type="transmembrane region" description="Helical" evidence="1">
    <location>
        <begin position="602"/>
        <end position="621"/>
    </location>
</feature>
<keyword evidence="1" id="KW-1133">Transmembrane helix</keyword>
<dbReference type="InterPro" id="IPR006541">
    <property type="entry name" value="Bacteriocin_ass"/>
</dbReference>
<dbReference type="NCBIfam" id="TIGR01654">
    <property type="entry name" value="bact_immun_7tm"/>
    <property type="match status" value="1"/>
</dbReference>
<feature type="transmembrane region" description="Helical" evidence="1">
    <location>
        <begin position="627"/>
        <end position="645"/>
    </location>
</feature>
<gene>
    <name evidence="2" type="ORF">KIMC2_01690</name>
</gene>
<proteinExistence type="predicted"/>
<name>A0AAU9D441_9LACO</name>
<keyword evidence="1" id="KW-0472">Membrane</keyword>
<evidence type="ECO:0008006" key="4">
    <source>
        <dbReference type="Google" id="ProtNLM"/>
    </source>
</evidence>
<dbReference type="Proteomes" id="UP001321804">
    <property type="component" value="Chromosome"/>
</dbReference>
<evidence type="ECO:0000313" key="2">
    <source>
        <dbReference type="EMBL" id="BDR55607.1"/>
    </source>
</evidence>
<evidence type="ECO:0000313" key="3">
    <source>
        <dbReference type="Proteomes" id="UP001321804"/>
    </source>
</evidence>